<evidence type="ECO:0000313" key="1">
    <source>
        <dbReference type="EMBL" id="SDX66470.1"/>
    </source>
</evidence>
<name>A0A1H3DJG5_9EURY</name>
<dbReference type="AlphaFoldDB" id="A0A1H3DJG5"/>
<evidence type="ECO:0000313" key="2">
    <source>
        <dbReference type="Proteomes" id="UP000199170"/>
    </source>
</evidence>
<sequence length="47" mass="5100">MAKKSAISSVQSHTEYTHGRFRCRRCGAVIPTDAVDGALCVDCQQSD</sequence>
<keyword evidence="2" id="KW-1185">Reference proteome</keyword>
<proteinExistence type="predicted"/>
<dbReference type="Proteomes" id="UP000199170">
    <property type="component" value="Unassembled WGS sequence"/>
</dbReference>
<organism evidence="1 2">
    <name type="scientific">Halobellus clavatus</name>
    <dbReference type="NCBI Taxonomy" id="660517"/>
    <lineage>
        <taxon>Archaea</taxon>
        <taxon>Methanobacteriati</taxon>
        <taxon>Methanobacteriota</taxon>
        <taxon>Stenosarchaea group</taxon>
        <taxon>Halobacteria</taxon>
        <taxon>Halobacteriales</taxon>
        <taxon>Haloferacaceae</taxon>
        <taxon>Halobellus</taxon>
    </lineage>
</organism>
<dbReference type="OrthoDB" id="315163at2157"/>
<accession>A0A1H3DJG5</accession>
<dbReference type="EMBL" id="FNPB01000001">
    <property type="protein sequence ID" value="SDX66470.1"/>
    <property type="molecule type" value="Genomic_DNA"/>
</dbReference>
<gene>
    <name evidence="1" type="ORF">SAMN04487946_101609</name>
</gene>
<protein>
    <submittedName>
        <fullName evidence="1">Uncharacterized protein</fullName>
    </submittedName>
</protein>
<reference evidence="2" key="1">
    <citation type="submission" date="2016-10" db="EMBL/GenBank/DDBJ databases">
        <authorList>
            <person name="Varghese N."/>
            <person name="Submissions S."/>
        </authorList>
    </citation>
    <scope>NUCLEOTIDE SEQUENCE [LARGE SCALE GENOMIC DNA]</scope>
    <source>
        <strain evidence="2">CGMCC 1.10118</strain>
    </source>
</reference>
<dbReference type="RefSeq" id="WP_175454548.1">
    <property type="nucleotide sequence ID" value="NZ_FNPB01000001.1"/>
</dbReference>